<organism evidence="2">
    <name type="scientific">Siphoviridae sp. ct9Dg3</name>
    <dbReference type="NCBI Taxonomy" id="2827792"/>
    <lineage>
        <taxon>Viruses</taxon>
        <taxon>Duplodnaviria</taxon>
        <taxon>Heunggongvirae</taxon>
        <taxon>Uroviricota</taxon>
        <taxon>Caudoviricetes</taxon>
    </lineage>
</organism>
<keyword evidence="1" id="KW-1133">Transmembrane helix</keyword>
<evidence type="ECO:0000313" key="2">
    <source>
        <dbReference type="EMBL" id="DAF64039.1"/>
    </source>
</evidence>
<evidence type="ECO:0000256" key="1">
    <source>
        <dbReference type="SAM" id="Phobius"/>
    </source>
</evidence>
<keyword evidence="1" id="KW-0812">Transmembrane</keyword>
<proteinExistence type="predicted"/>
<protein>
    <submittedName>
        <fullName evidence="2">Uncharacterized protein</fullName>
    </submittedName>
</protein>
<name>A0A8S5TLZ4_9CAUD</name>
<reference evidence="2" key="1">
    <citation type="journal article" date="2021" name="Proc. Natl. Acad. Sci. U.S.A.">
        <title>A Catalog of Tens of Thousands of Viruses from Human Metagenomes Reveals Hidden Associations with Chronic Diseases.</title>
        <authorList>
            <person name="Tisza M.J."/>
            <person name="Buck C.B."/>
        </authorList>
    </citation>
    <scope>NUCLEOTIDE SEQUENCE</scope>
    <source>
        <strain evidence="2">Ct9Dg3</strain>
    </source>
</reference>
<feature type="transmembrane region" description="Helical" evidence="1">
    <location>
        <begin position="20"/>
        <end position="37"/>
    </location>
</feature>
<dbReference type="EMBL" id="BK032848">
    <property type="protein sequence ID" value="DAF64039.1"/>
    <property type="molecule type" value="Genomic_DNA"/>
</dbReference>
<keyword evidence="1" id="KW-0472">Membrane</keyword>
<sequence length="38" mass="4544">MPPCLSHLWHSRANRLNTPFYIYTYTSYICIFTISIYG</sequence>
<accession>A0A8S5TLZ4</accession>